<protein>
    <submittedName>
        <fullName evidence="1">Metallochaperone Ccs1</fullName>
    </submittedName>
</protein>
<dbReference type="SUPFAM" id="SSF49329">
    <property type="entry name" value="Cu,Zn superoxide dismutase-like"/>
    <property type="match status" value="1"/>
</dbReference>
<keyword evidence="3" id="KW-1185">Reference proteome</keyword>
<dbReference type="RefSeq" id="XP_002175512.1">
    <property type="nucleotide sequence ID" value="XM_002175476.2"/>
</dbReference>
<dbReference type="JaponicusDB" id="SJAG_04403">
    <property type="gene designation" value="ccs1"/>
</dbReference>
<dbReference type="EMBL" id="KE651167">
    <property type="protein sequence ID" value="EEB09219.1"/>
    <property type="molecule type" value="Genomic_DNA"/>
</dbReference>
<proteinExistence type="predicted"/>
<dbReference type="GeneID" id="7050954"/>
<evidence type="ECO:0000313" key="3">
    <source>
        <dbReference type="Proteomes" id="UP000001744"/>
    </source>
</evidence>
<name>B6K6R5_SCHJY</name>
<dbReference type="HOGENOM" id="CLU_056632_0_0_1"/>
<organism evidence="1 3">
    <name type="scientific">Schizosaccharomyces japonicus (strain yFS275 / FY16936)</name>
    <name type="common">Fission yeast</name>
    <dbReference type="NCBI Taxonomy" id="402676"/>
    <lineage>
        <taxon>Eukaryota</taxon>
        <taxon>Fungi</taxon>
        <taxon>Dikarya</taxon>
        <taxon>Ascomycota</taxon>
        <taxon>Taphrinomycotina</taxon>
        <taxon>Schizosaccharomycetes</taxon>
        <taxon>Schizosaccharomycetales</taxon>
        <taxon>Schizosaccharomycetaceae</taxon>
        <taxon>Schizosaccharomyces</taxon>
    </lineage>
</organism>
<dbReference type="STRING" id="402676.B6K6R5"/>
<dbReference type="InterPro" id="IPR036423">
    <property type="entry name" value="SOD-like_Cu/Zn_dom_sf"/>
</dbReference>
<dbReference type="eggNOG" id="KOG0441">
    <property type="taxonomic scope" value="Eukaryota"/>
</dbReference>
<gene>
    <name evidence="2" type="primary">ccs1</name>
    <name evidence="1" type="ORF">SJAG_04403</name>
</gene>
<dbReference type="Gene3D" id="2.60.40.200">
    <property type="entry name" value="Superoxide dismutase, copper/zinc binding domain"/>
    <property type="match status" value="1"/>
</dbReference>
<dbReference type="AlphaFoldDB" id="B6K6R5"/>
<dbReference type="VEuPathDB" id="FungiDB:SJAG_04403"/>
<dbReference type="OMA" id="IFARSPM"/>
<dbReference type="GO" id="GO:0046872">
    <property type="term" value="F:metal ion binding"/>
    <property type="evidence" value="ECO:0007669"/>
    <property type="project" value="InterPro"/>
</dbReference>
<accession>B6K6R5</accession>
<dbReference type="GO" id="GO:0006801">
    <property type="term" value="P:superoxide metabolic process"/>
    <property type="evidence" value="ECO:0007669"/>
    <property type="project" value="InterPro"/>
</dbReference>
<dbReference type="Proteomes" id="UP000001744">
    <property type="component" value="Unassembled WGS sequence"/>
</dbReference>
<evidence type="ECO:0000313" key="2">
    <source>
        <dbReference type="JaponicusDB" id="SJAG_04403"/>
    </source>
</evidence>
<reference evidence="1 3" key="1">
    <citation type="journal article" date="2011" name="Science">
        <title>Comparative functional genomics of the fission yeasts.</title>
        <authorList>
            <person name="Rhind N."/>
            <person name="Chen Z."/>
            <person name="Yassour M."/>
            <person name="Thompson D.A."/>
            <person name="Haas B.J."/>
            <person name="Habib N."/>
            <person name="Wapinski I."/>
            <person name="Roy S."/>
            <person name="Lin M.F."/>
            <person name="Heiman D.I."/>
            <person name="Young S.K."/>
            <person name="Furuya K."/>
            <person name="Guo Y."/>
            <person name="Pidoux A."/>
            <person name="Chen H.M."/>
            <person name="Robbertse B."/>
            <person name="Goldberg J.M."/>
            <person name="Aoki K."/>
            <person name="Bayne E.H."/>
            <person name="Berlin A.M."/>
            <person name="Desjardins C.A."/>
            <person name="Dobbs E."/>
            <person name="Dukaj L."/>
            <person name="Fan L."/>
            <person name="FitzGerald M.G."/>
            <person name="French C."/>
            <person name="Gujja S."/>
            <person name="Hansen K."/>
            <person name="Keifenheim D."/>
            <person name="Levin J.Z."/>
            <person name="Mosher R.A."/>
            <person name="Mueller C.A."/>
            <person name="Pfiffner J."/>
            <person name="Priest M."/>
            <person name="Russ C."/>
            <person name="Smialowska A."/>
            <person name="Swoboda P."/>
            <person name="Sykes S.M."/>
            <person name="Vaughn M."/>
            <person name="Vengrova S."/>
            <person name="Yoder R."/>
            <person name="Zeng Q."/>
            <person name="Allshire R."/>
            <person name="Baulcombe D."/>
            <person name="Birren B.W."/>
            <person name="Brown W."/>
            <person name="Ekwall K."/>
            <person name="Kellis M."/>
            <person name="Leatherwood J."/>
            <person name="Levin H."/>
            <person name="Margalit H."/>
            <person name="Martienssen R."/>
            <person name="Nieduszynski C.A."/>
            <person name="Spatafora J.W."/>
            <person name="Friedman N."/>
            <person name="Dalgaard J.Z."/>
            <person name="Baumann P."/>
            <person name="Niki H."/>
            <person name="Regev A."/>
            <person name="Nusbaum C."/>
        </authorList>
    </citation>
    <scope>NUCLEOTIDE SEQUENCE [LARGE SCALE GENOMIC DNA]</scope>
    <source>
        <strain evidence="3">yFS275 / FY16936</strain>
    </source>
</reference>
<dbReference type="OrthoDB" id="666972at2759"/>
<sequence>MSDIGCTYTVECWLRDSKDITEPQVTAACATLNAANIVWNADKGSVLMDVAVSPSKVLTKLENTLRQPVLIRGISNQESAVAILYDDISTMESPTISTVHGLCRLFTLAESKEVVVDVNVNGVAPNVPFDLSIMHTGDISRGTCSTGSPWIRLAELTSSCHGTIQTIFSMNGRLDEWIGRALTLIPKDTKPSTSISLLGIIARSAGVGQGNKTVCSCSGKTLWEEQQENAYSFEARTPVTKPSNNCRRHCCGKC</sequence>
<evidence type="ECO:0000313" key="1">
    <source>
        <dbReference type="EMBL" id="EEB09219.1"/>
    </source>
</evidence>